<sequence length="150" mass="16063">MKVRYMHRPLVFAIALALSVPAPLLAVPAWPGTEAEAPAIGGWDPVSYFTGTPAPGDTAFTATIGTASFRFASAANRDAFIADPARYTPQFGGHCAWAASQGRLATPDPRLWKIVDAKLYLNCSDEAEKKWLADVPGNIAKGNAFWATQQ</sequence>
<reference evidence="2 3" key="1">
    <citation type="submission" date="2019-09" db="EMBL/GenBank/DDBJ databases">
        <title>Polymorphobacter sp. isolated from a lake in China.</title>
        <authorList>
            <person name="Liu Z."/>
        </authorList>
    </citation>
    <scope>NUCLEOTIDE SEQUENCE [LARGE SCALE GENOMIC DNA]</scope>
    <source>
        <strain evidence="2 3">D40P</strain>
    </source>
</reference>
<proteinExistence type="predicted"/>
<protein>
    <submittedName>
        <fullName evidence="2">Twin-arginine translocation pathway signal protein</fullName>
    </submittedName>
</protein>
<name>A0A7C9GQS1_9SPHN</name>
<accession>A0A7C9GQS1</accession>
<dbReference type="NCBIfam" id="NF041384">
    <property type="entry name" value="YHS_seleno_dom"/>
    <property type="match status" value="1"/>
</dbReference>
<comment type="caution">
    <text evidence="2">The sequence shown here is derived from an EMBL/GenBank/DDBJ whole genome shotgun (WGS) entry which is preliminary data.</text>
</comment>
<gene>
    <name evidence="2" type="ORF">F3168_11760</name>
</gene>
<evidence type="ECO:0000313" key="2">
    <source>
        <dbReference type="EMBL" id="MQT17933.1"/>
    </source>
</evidence>
<dbReference type="Proteomes" id="UP000481327">
    <property type="component" value="Unassembled WGS sequence"/>
</dbReference>
<evidence type="ECO:0000256" key="1">
    <source>
        <dbReference type="SAM" id="SignalP"/>
    </source>
</evidence>
<dbReference type="EMBL" id="WIOL01000004">
    <property type="protein sequence ID" value="MQT17933.1"/>
    <property type="molecule type" value="Genomic_DNA"/>
</dbReference>
<feature type="chain" id="PRO_5028838750" evidence="1">
    <location>
        <begin position="27"/>
        <end position="150"/>
    </location>
</feature>
<keyword evidence="3" id="KW-1185">Reference proteome</keyword>
<dbReference type="AlphaFoldDB" id="A0A7C9GQS1"/>
<keyword evidence="1" id="KW-0732">Signal</keyword>
<organism evidence="2 3">
    <name type="scientific">Sandarakinorhabdus fusca</name>
    <dbReference type="NCBI Taxonomy" id="1439888"/>
    <lineage>
        <taxon>Bacteria</taxon>
        <taxon>Pseudomonadati</taxon>
        <taxon>Pseudomonadota</taxon>
        <taxon>Alphaproteobacteria</taxon>
        <taxon>Sphingomonadales</taxon>
        <taxon>Sphingosinicellaceae</taxon>
        <taxon>Sandarakinorhabdus</taxon>
    </lineage>
</organism>
<feature type="signal peptide" evidence="1">
    <location>
        <begin position="1"/>
        <end position="26"/>
    </location>
</feature>
<dbReference type="OrthoDB" id="344729at2"/>
<evidence type="ECO:0000313" key="3">
    <source>
        <dbReference type="Proteomes" id="UP000481327"/>
    </source>
</evidence>